<dbReference type="AlphaFoldDB" id="A0ABD0WYP8"/>
<evidence type="ECO:0000259" key="2">
    <source>
        <dbReference type="Pfam" id="PF14780"/>
    </source>
</evidence>
<organism evidence="3 4">
    <name type="scientific">Umbra pygmaea</name>
    <name type="common">Eastern mudminnow</name>
    <dbReference type="NCBI Taxonomy" id="75934"/>
    <lineage>
        <taxon>Eukaryota</taxon>
        <taxon>Metazoa</taxon>
        <taxon>Chordata</taxon>
        <taxon>Craniata</taxon>
        <taxon>Vertebrata</taxon>
        <taxon>Euteleostomi</taxon>
        <taxon>Actinopterygii</taxon>
        <taxon>Neopterygii</taxon>
        <taxon>Teleostei</taxon>
        <taxon>Protacanthopterygii</taxon>
        <taxon>Esociformes</taxon>
        <taxon>Umbridae</taxon>
        <taxon>Umbra</taxon>
    </lineage>
</organism>
<dbReference type="EMBL" id="JAGEUA010000004">
    <property type="protein sequence ID" value="KAL0985531.1"/>
    <property type="molecule type" value="Genomic_DNA"/>
</dbReference>
<dbReference type="PANTHER" id="PTHR34761">
    <property type="entry name" value="NUCLEOLUS AND NEURAL PROGENITOR PROTEIN"/>
    <property type="match status" value="1"/>
</dbReference>
<keyword evidence="1" id="KW-1133">Transmembrane helix</keyword>
<keyword evidence="1" id="KW-0472">Membrane</keyword>
<sequence>MAEETWNKVNIPVPSTRSTVRIPFTISKGTVVKRVLVENDNVLKLLGSNVLQTEIRILYDLLFVLNNSFRQQKPFRALKQVEQCINRLKEMKLDAALLDLKELCPTEVQRQLAEETGQCDVPSQPMLEWLCLKLLGAARLMTCLLNRCTRAFILARKHLQSKEFILLNMVITSMLSRLWVFFQGIRAFLPPLYHNVLKILKDVSQDHAMPYLQDVVLPEDLSELLGPSQSLLKIQPHPSVKGIMGQRPSGSLVLQRLFGQEGERSSKVAQHSTRKSEMVDLGTAVSLQRPGVPGKASGFDLKSLLKKKNVHVTEVSTEKVQHSSAKPDASGQKKSFLTQLKSATSFSDMAVRLEEVVQWCQCRKLWLEKGRLKLLYLKCQRMKHLELDGCRMQGKLRRYKREVCWALSLRGDMPKTCQSLKTLWRRAHLRVPFEPIRTAVGVNRKQSPKPKFSVLQYPFRGVATMTDLSLSNKHGNGSRDLANTVKKISDINESDIDDIFASKCF</sequence>
<evidence type="ECO:0000256" key="1">
    <source>
        <dbReference type="SAM" id="Phobius"/>
    </source>
</evidence>
<dbReference type="Proteomes" id="UP001557470">
    <property type="component" value="Unassembled WGS sequence"/>
</dbReference>
<proteinExistence type="predicted"/>
<protein>
    <recommendedName>
        <fullName evidence="2">Nucleolus and neural progenitor protein-like N-terminal domain-containing protein</fullName>
    </recommendedName>
</protein>
<feature type="transmembrane region" description="Helical" evidence="1">
    <location>
        <begin position="164"/>
        <end position="182"/>
    </location>
</feature>
<dbReference type="InterPro" id="IPR027951">
    <property type="entry name" value="Nepro_N"/>
</dbReference>
<dbReference type="InterPro" id="IPR052835">
    <property type="entry name" value="Nepro"/>
</dbReference>
<dbReference type="PANTHER" id="PTHR34761:SF1">
    <property type="entry name" value="NUCLEOLUS AND NEURAL PROGENITOR PROTEIN"/>
    <property type="match status" value="1"/>
</dbReference>
<keyword evidence="4" id="KW-1185">Reference proteome</keyword>
<evidence type="ECO:0000313" key="4">
    <source>
        <dbReference type="Proteomes" id="UP001557470"/>
    </source>
</evidence>
<evidence type="ECO:0000313" key="3">
    <source>
        <dbReference type="EMBL" id="KAL0985531.1"/>
    </source>
</evidence>
<gene>
    <name evidence="3" type="ORF">UPYG_G00158140</name>
</gene>
<reference evidence="3 4" key="1">
    <citation type="submission" date="2024-06" db="EMBL/GenBank/DDBJ databases">
        <authorList>
            <person name="Pan Q."/>
            <person name="Wen M."/>
            <person name="Jouanno E."/>
            <person name="Zahm M."/>
            <person name="Klopp C."/>
            <person name="Cabau C."/>
            <person name="Louis A."/>
            <person name="Berthelot C."/>
            <person name="Parey E."/>
            <person name="Roest Crollius H."/>
            <person name="Montfort J."/>
            <person name="Robinson-Rechavi M."/>
            <person name="Bouchez O."/>
            <person name="Lampietro C."/>
            <person name="Lopez Roques C."/>
            <person name="Donnadieu C."/>
            <person name="Postlethwait J."/>
            <person name="Bobe J."/>
            <person name="Verreycken H."/>
            <person name="Guiguen Y."/>
        </authorList>
    </citation>
    <scope>NUCLEOTIDE SEQUENCE [LARGE SCALE GENOMIC DNA]</scope>
    <source>
        <strain evidence="3">Up_M1</strain>
        <tissue evidence="3">Testis</tissue>
    </source>
</reference>
<dbReference type="Pfam" id="PF14780">
    <property type="entry name" value="NEPRO_N"/>
    <property type="match status" value="1"/>
</dbReference>
<keyword evidence="1" id="KW-0812">Transmembrane</keyword>
<name>A0ABD0WYP8_UMBPY</name>
<comment type="caution">
    <text evidence="3">The sequence shown here is derived from an EMBL/GenBank/DDBJ whole genome shotgun (WGS) entry which is preliminary data.</text>
</comment>
<feature type="domain" description="Nucleolus and neural progenitor protein-like N-terminal" evidence="2">
    <location>
        <begin position="6"/>
        <end position="195"/>
    </location>
</feature>
<accession>A0ABD0WYP8</accession>